<dbReference type="Gene3D" id="2.30.320.10">
    <property type="entry name" value="YwqG-like"/>
    <property type="match status" value="1"/>
</dbReference>
<dbReference type="Proteomes" id="UP001138997">
    <property type="component" value="Unassembled WGS sequence"/>
</dbReference>
<protein>
    <submittedName>
        <fullName evidence="1">DUF1963 domain-containing protein</fullName>
    </submittedName>
</protein>
<reference evidence="1" key="1">
    <citation type="submission" date="2021-11" db="EMBL/GenBank/DDBJ databases">
        <title>Streptomyces corallinus and Kineosporia corallina sp. nov., two new coral-derived marine actinobacteria.</title>
        <authorList>
            <person name="Buangrab K."/>
            <person name="Sutthacheep M."/>
            <person name="Yeemin T."/>
            <person name="Harunari E."/>
            <person name="Igarashi Y."/>
            <person name="Sripreechasak P."/>
            <person name="Kanchanasin P."/>
            <person name="Tanasupawat S."/>
            <person name="Phongsopitanun W."/>
        </authorList>
    </citation>
    <scope>NUCLEOTIDE SEQUENCE</scope>
    <source>
        <strain evidence="1">JCM 31032</strain>
    </source>
</reference>
<dbReference type="RefSeq" id="WP_231448499.1">
    <property type="nucleotide sequence ID" value="NZ_JAJOMB010000023.1"/>
</dbReference>
<evidence type="ECO:0000313" key="1">
    <source>
        <dbReference type="EMBL" id="MCD5315683.1"/>
    </source>
</evidence>
<evidence type="ECO:0000313" key="2">
    <source>
        <dbReference type="Proteomes" id="UP001138997"/>
    </source>
</evidence>
<proteinExistence type="predicted"/>
<dbReference type="AlphaFoldDB" id="A0A9X1NK82"/>
<sequence>MPKLMVYAGSAAPDAPGTRTGGVPLAPAGFTWPMCAACGGNMQFLAQIALGEGLLSVFMCQNDPGLCDEWDAVAGGNRAFVFTGELAAVGVPAVGEVQLGEVSAIKIVDVAAPDYDEARRRFGSEEGVGQRVVLGQLGGEPSWLQGEETPDCGDCGKAMTLAAQLEEGHQYETGANFGGGCAYAFHCSGCLTAAFLWQQ</sequence>
<gene>
    <name evidence="1" type="ORF">LR394_32780</name>
</gene>
<keyword evidence="2" id="KW-1185">Reference proteome</keyword>
<name>A0A9X1NK82_9ACTN</name>
<accession>A0A9X1NK82</accession>
<dbReference type="InterPro" id="IPR035948">
    <property type="entry name" value="YwqG-like_sf"/>
</dbReference>
<comment type="caution">
    <text evidence="1">The sequence shown here is derived from an EMBL/GenBank/DDBJ whole genome shotgun (WGS) entry which is preliminary data.</text>
</comment>
<dbReference type="EMBL" id="JAJOMB010000023">
    <property type="protein sequence ID" value="MCD5315683.1"/>
    <property type="molecule type" value="Genomic_DNA"/>
</dbReference>
<dbReference type="SUPFAM" id="SSF103032">
    <property type="entry name" value="Hypothetical protein YwqG"/>
    <property type="match status" value="1"/>
</dbReference>
<organism evidence="1 2">
    <name type="scientific">Kineosporia babensis</name>
    <dbReference type="NCBI Taxonomy" id="499548"/>
    <lineage>
        <taxon>Bacteria</taxon>
        <taxon>Bacillati</taxon>
        <taxon>Actinomycetota</taxon>
        <taxon>Actinomycetes</taxon>
        <taxon>Kineosporiales</taxon>
        <taxon>Kineosporiaceae</taxon>
        <taxon>Kineosporia</taxon>
    </lineage>
</organism>